<dbReference type="InterPro" id="IPR002933">
    <property type="entry name" value="Peptidase_M20"/>
</dbReference>
<evidence type="ECO:0000256" key="6">
    <source>
        <dbReference type="ARBA" id="ARBA00022723"/>
    </source>
</evidence>
<dbReference type="InterPro" id="IPR036264">
    <property type="entry name" value="Bact_exopeptidase_dim_dom"/>
</dbReference>
<dbReference type="GO" id="GO:0008777">
    <property type="term" value="F:acetylornithine deacetylase activity"/>
    <property type="evidence" value="ECO:0007669"/>
    <property type="project" value="UniProtKB-EC"/>
</dbReference>
<evidence type="ECO:0000256" key="9">
    <source>
        <dbReference type="ARBA" id="ARBA00023285"/>
    </source>
</evidence>
<dbReference type="PANTHER" id="PTHR43808">
    <property type="entry name" value="ACETYLORNITHINE DEACETYLASE"/>
    <property type="match status" value="1"/>
</dbReference>
<keyword evidence="5" id="KW-0028">Amino-acid biosynthesis</keyword>
<protein>
    <submittedName>
        <fullName evidence="11">Acetylornithine deacetylase</fullName>
        <ecNumber evidence="11">3.5.1.16</ecNumber>
    </submittedName>
</protein>
<dbReference type="EC" id="3.5.1.16" evidence="11"/>
<evidence type="ECO:0000313" key="11">
    <source>
        <dbReference type="EMBL" id="MDQ0313894.1"/>
    </source>
</evidence>
<keyword evidence="6" id="KW-0479">Metal-binding</keyword>
<evidence type="ECO:0000256" key="3">
    <source>
        <dbReference type="ARBA" id="ARBA00022490"/>
    </source>
</evidence>
<sequence>MSSDLSAREMLDRLVAFPTVSSESNLSLLEFIRTHLAAHGIDATYIYDKDGDKANLYATIGPKVAGGVVLSGHTDVVPVESQPWTSDPWTVIERDGRLIGRGTADMKAFVAIALALVPEMAGAGLERPIHLALSYDEEVGCLGAPSMIADMAAHLPPPSAVIVGEPTSMRVVTGQKTTFSFTTNVRGKPVHSSQVHLGVSAVTNAARLVTYLDDMLAHNMANPVADCPFDPPFTTIHTGMINGGTAHNIVARDCSFVTDIRALPDDDPHDYLDRYRAYVTETIEPRMKAVDPDAGVKVAIRAHVPGLVPQPRNEAESLCRRITGDNGVHAVSYGTEAGQYREPGWDVVVCGPGSIDQAHQPDEYLTVDQLDAGTAFMRGLIAELS</sequence>
<comment type="caution">
    <text evidence="11">The sequence shown here is derived from an EMBL/GenBank/DDBJ whole genome shotgun (WGS) entry which is preliminary data.</text>
</comment>
<reference evidence="11" key="1">
    <citation type="submission" date="2023-07" db="EMBL/GenBank/DDBJ databases">
        <title>Genomic Encyclopedia of Type Strains, Phase IV (KMG-IV): sequencing the most valuable type-strain genomes for metagenomic binning, comparative biology and taxonomic classification.</title>
        <authorList>
            <person name="Goeker M."/>
        </authorList>
    </citation>
    <scope>NUCLEOTIDE SEQUENCE</scope>
    <source>
        <strain evidence="11">DSM 21202</strain>
    </source>
</reference>
<evidence type="ECO:0000256" key="5">
    <source>
        <dbReference type="ARBA" id="ARBA00022605"/>
    </source>
</evidence>
<keyword evidence="4" id="KW-0055">Arginine biosynthesis</keyword>
<dbReference type="Gene3D" id="3.40.630.10">
    <property type="entry name" value="Zn peptidases"/>
    <property type="match status" value="1"/>
</dbReference>
<evidence type="ECO:0000256" key="4">
    <source>
        <dbReference type="ARBA" id="ARBA00022571"/>
    </source>
</evidence>
<evidence type="ECO:0000256" key="7">
    <source>
        <dbReference type="ARBA" id="ARBA00022801"/>
    </source>
</evidence>
<dbReference type="EMBL" id="JAUSUL010000001">
    <property type="protein sequence ID" value="MDQ0313894.1"/>
    <property type="molecule type" value="Genomic_DNA"/>
</dbReference>
<dbReference type="NCBIfam" id="NF005710">
    <property type="entry name" value="PRK07522.1"/>
    <property type="match status" value="1"/>
</dbReference>
<dbReference type="Gene3D" id="3.30.70.360">
    <property type="match status" value="1"/>
</dbReference>
<organism evidence="11 12">
    <name type="scientific">Amorphus orientalis</name>
    <dbReference type="NCBI Taxonomy" id="649198"/>
    <lineage>
        <taxon>Bacteria</taxon>
        <taxon>Pseudomonadati</taxon>
        <taxon>Pseudomonadota</taxon>
        <taxon>Alphaproteobacteria</taxon>
        <taxon>Hyphomicrobiales</taxon>
        <taxon>Amorphaceae</taxon>
        <taxon>Amorphus</taxon>
    </lineage>
</organism>
<evidence type="ECO:0000256" key="1">
    <source>
        <dbReference type="ARBA" id="ARBA00001947"/>
    </source>
</evidence>
<dbReference type="InterPro" id="IPR050072">
    <property type="entry name" value="Peptidase_M20A"/>
</dbReference>
<dbReference type="GO" id="GO:0006526">
    <property type="term" value="P:L-arginine biosynthetic process"/>
    <property type="evidence" value="ECO:0007669"/>
    <property type="project" value="UniProtKB-KW"/>
</dbReference>
<evidence type="ECO:0000313" key="12">
    <source>
        <dbReference type="Proteomes" id="UP001229244"/>
    </source>
</evidence>
<comment type="similarity">
    <text evidence="2">Belongs to the peptidase M20A family. ArgE subfamily.</text>
</comment>
<dbReference type="InterPro" id="IPR011650">
    <property type="entry name" value="Peptidase_M20_dimer"/>
</dbReference>
<feature type="domain" description="Peptidase M20 dimerisation" evidence="10">
    <location>
        <begin position="174"/>
        <end position="282"/>
    </location>
</feature>
<evidence type="ECO:0000259" key="10">
    <source>
        <dbReference type="Pfam" id="PF07687"/>
    </source>
</evidence>
<dbReference type="CDD" id="cd03894">
    <property type="entry name" value="M20_ArgE"/>
    <property type="match status" value="1"/>
</dbReference>
<dbReference type="PANTHER" id="PTHR43808:SF31">
    <property type="entry name" value="N-ACETYL-L-CITRULLINE DEACETYLASE"/>
    <property type="match status" value="1"/>
</dbReference>
<dbReference type="Pfam" id="PF07687">
    <property type="entry name" value="M20_dimer"/>
    <property type="match status" value="1"/>
</dbReference>
<dbReference type="SUPFAM" id="SSF53187">
    <property type="entry name" value="Zn-dependent exopeptidases"/>
    <property type="match status" value="1"/>
</dbReference>
<dbReference type="RefSeq" id="WP_306883685.1">
    <property type="nucleotide sequence ID" value="NZ_JAUSUL010000001.1"/>
</dbReference>
<keyword evidence="9" id="KW-0170">Cobalt</keyword>
<gene>
    <name evidence="11" type="ORF">J2S73_000331</name>
</gene>
<dbReference type="InterPro" id="IPR001261">
    <property type="entry name" value="ArgE/DapE_CS"/>
</dbReference>
<keyword evidence="8" id="KW-0862">Zinc</keyword>
<dbReference type="NCBIfam" id="TIGR01892">
    <property type="entry name" value="AcOrn-deacetyl"/>
    <property type="match status" value="1"/>
</dbReference>
<name>A0AAE3VKN4_9HYPH</name>
<dbReference type="InterPro" id="IPR010169">
    <property type="entry name" value="AcOrn-deacetyl"/>
</dbReference>
<dbReference type="AlphaFoldDB" id="A0AAE3VKN4"/>
<comment type="cofactor">
    <cofactor evidence="1">
        <name>Zn(2+)</name>
        <dbReference type="ChEBI" id="CHEBI:29105"/>
    </cofactor>
</comment>
<keyword evidence="7 11" id="KW-0378">Hydrolase</keyword>
<evidence type="ECO:0000256" key="2">
    <source>
        <dbReference type="ARBA" id="ARBA00005691"/>
    </source>
</evidence>
<dbReference type="SUPFAM" id="SSF55031">
    <property type="entry name" value="Bacterial exopeptidase dimerisation domain"/>
    <property type="match status" value="1"/>
</dbReference>
<dbReference type="Proteomes" id="UP001229244">
    <property type="component" value="Unassembled WGS sequence"/>
</dbReference>
<keyword evidence="12" id="KW-1185">Reference proteome</keyword>
<proteinExistence type="inferred from homology"/>
<dbReference type="GO" id="GO:0046872">
    <property type="term" value="F:metal ion binding"/>
    <property type="evidence" value="ECO:0007669"/>
    <property type="project" value="UniProtKB-KW"/>
</dbReference>
<keyword evidence="3" id="KW-0963">Cytoplasm</keyword>
<evidence type="ECO:0000256" key="8">
    <source>
        <dbReference type="ARBA" id="ARBA00022833"/>
    </source>
</evidence>
<dbReference type="PROSITE" id="PS00759">
    <property type="entry name" value="ARGE_DAPE_CPG2_2"/>
    <property type="match status" value="1"/>
</dbReference>
<accession>A0AAE3VKN4</accession>
<dbReference type="Pfam" id="PF01546">
    <property type="entry name" value="Peptidase_M20"/>
    <property type="match status" value="1"/>
</dbReference>